<feature type="transmembrane region" description="Helical" evidence="1">
    <location>
        <begin position="37"/>
        <end position="55"/>
    </location>
</feature>
<keyword evidence="3" id="KW-1185">Reference proteome</keyword>
<feature type="transmembrane region" description="Helical" evidence="1">
    <location>
        <begin position="6"/>
        <end position="25"/>
    </location>
</feature>
<comment type="caution">
    <text evidence="2">The sequence shown here is derived from an EMBL/GenBank/DDBJ whole genome shotgun (WGS) entry which is preliminary data.</text>
</comment>
<evidence type="ECO:0000313" key="2">
    <source>
        <dbReference type="EMBL" id="MBG9979053.1"/>
    </source>
</evidence>
<accession>A0ABS0LLE8</accession>
<keyword evidence="1" id="KW-0472">Membrane</keyword>
<keyword evidence="1" id="KW-1133">Transmembrane helix</keyword>
<reference evidence="2 3" key="1">
    <citation type="submission" date="2020-07" db="EMBL/GenBank/DDBJ databases">
        <title>Facklamia lactis sp. nov., isolated from raw milk.</title>
        <authorList>
            <person name="Doll E.V."/>
            <person name="Huptas C."/>
            <person name="Staib L."/>
            <person name="Wenning M."/>
            <person name="Scherer S."/>
        </authorList>
    </citation>
    <scope>NUCLEOTIDE SEQUENCE [LARGE SCALE GENOMIC DNA]</scope>
    <source>
        <strain evidence="2 3">DSM 104272</strain>
    </source>
</reference>
<keyword evidence="1" id="KW-0812">Transmembrane</keyword>
<proteinExistence type="predicted"/>
<evidence type="ECO:0008006" key="4">
    <source>
        <dbReference type="Google" id="ProtNLM"/>
    </source>
</evidence>
<gene>
    <name evidence="2" type="ORF">HYQ42_09670</name>
</gene>
<organism evidence="2 3">
    <name type="scientific">Ruoffia tabacinasalis</name>
    <dbReference type="NCBI Taxonomy" id="87458"/>
    <lineage>
        <taxon>Bacteria</taxon>
        <taxon>Bacillati</taxon>
        <taxon>Bacillota</taxon>
        <taxon>Bacilli</taxon>
        <taxon>Lactobacillales</taxon>
        <taxon>Aerococcaceae</taxon>
        <taxon>Ruoffia</taxon>
    </lineage>
</organism>
<dbReference type="EMBL" id="JACCEL010000027">
    <property type="protein sequence ID" value="MBG9979053.1"/>
    <property type="molecule type" value="Genomic_DNA"/>
</dbReference>
<dbReference type="RefSeq" id="WP_197105093.1">
    <property type="nucleotide sequence ID" value="NZ_JACCEL010000027.1"/>
</dbReference>
<evidence type="ECO:0000256" key="1">
    <source>
        <dbReference type="SAM" id="Phobius"/>
    </source>
</evidence>
<feature type="transmembrane region" description="Helical" evidence="1">
    <location>
        <begin position="95"/>
        <end position="125"/>
    </location>
</feature>
<dbReference type="Proteomes" id="UP000823401">
    <property type="component" value="Unassembled WGS sequence"/>
</dbReference>
<sequence length="145" mass="16928">MNWKNVGVSILLSSLTLLPIFYYYLYANLRLNEMDNAYRIIVMILGFFLIIHSAILNQQRPYLPKALFTRQTLVTTEDVEGFFTRLLKSYLGKPLIWGGISGLLLSYLSPINYTFIFVTITVMLIDRTIDGEQNIRRYNQGEFRE</sequence>
<evidence type="ECO:0000313" key="3">
    <source>
        <dbReference type="Proteomes" id="UP000823401"/>
    </source>
</evidence>
<name>A0ABS0LLE8_9LACT</name>
<protein>
    <recommendedName>
        <fullName evidence="4">Preprotein translocase subunit SecY</fullName>
    </recommendedName>
</protein>